<feature type="transmembrane region" description="Helical" evidence="16">
    <location>
        <begin position="173"/>
        <end position="198"/>
    </location>
</feature>
<keyword evidence="9 16" id="KW-1133">Transmembrane helix</keyword>
<keyword evidence="10 16" id="KW-0472">Membrane</keyword>
<feature type="binding site" description="axial binding residue" evidence="14">
    <location>
        <position position="48"/>
    </location>
    <ligand>
        <name>heme</name>
        <dbReference type="ChEBI" id="CHEBI:30413"/>
    </ligand>
    <ligandPart>
        <name>Fe</name>
        <dbReference type="ChEBI" id="CHEBI:18248"/>
    </ligandPart>
</feature>
<feature type="transmembrane region" description="Helical" evidence="16">
    <location>
        <begin position="327"/>
        <end position="350"/>
    </location>
</feature>
<feature type="domain" description="CFEM" evidence="18">
    <location>
        <begin position="2"/>
        <end position="113"/>
    </location>
</feature>
<dbReference type="GO" id="GO:0005576">
    <property type="term" value="C:extracellular region"/>
    <property type="evidence" value="ECO:0007669"/>
    <property type="project" value="UniProtKB-SubCell"/>
</dbReference>
<gene>
    <name evidence="19" type="ORF">F5Z01DRAFT_684451</name>
</gene>
<comment type="caution">
    <text evidence="19">The sequence shown here is derived from an EMBL/GenBank/DDBJ whole genome shotgun (WGS) entry which is preliminary data.</text>
</comment>
<dbReference type="PANTHER" id="PTHR33048">
    <property type="entry name" value="PTH11-LIKE INTEGRAL MEMBRANE PROTEIN (AFU_ORTHOLOGUE AFUA_5G11245)"/>
    <property type="match status" value="1"/>
</dbReference>
<proteinExistence type="inferred from homology"/>
<keyword evidence="14" id="KW-0408">Iron</keyword>
<evidence type="ECO:0000256" key="1">
    <source>
        <dbReference type="ARBA" id="ARBA00004141"/>
    </source>
</evidence>
<dbReference type="InterPro" id="IPR008427">
    <property type="entry name" value="Extracellular_membr_CFEM_dom"/>
</dbReference>
<feature type="disulfide bond" evidence="14">
    <location>
        <begin position="30"/>
        <end position="70"/>
    </location>
</feature>
<dbReference type="Pfam" id="PF20684">
    <property type="entry name" value="Fung_rhodopsin"/>
    <property type="match status" value="1"/>
</dbReference>
<comment type="similarity">
    <text evidence="4">Belongs to the RBT5 family.</text>
</comment>
<dbReference type="InterPro" id="IPR049326">
    <property type="entry name" value="Rhodopsin_dom_fungi"/>
</dbReference>
<reference evidence="19" key="1">
    <citation type="journal article" date="2021" name="IMA Fungus">
        <title>Genomic characterization of three marine fungi, including Emericellopsis atlantica sp. nov. with signatures of a generalist lifestyle and marine biomass degradation.</title>
        <authorList>
            <person name="Hagestad O.C."/>
            <person name="Hou L."/>
            <person name="Andersen J.H."/>
            <person name="Hansen E.H."/>
            <person name="Altermark B."/>
            <person name="Li C."/>
            <person name="Kuhnert E."/>
            <person name="Cox R.J."/>
            <person name="Crous P.W."/>
            <person name="Spatafora J.W."/>
            <person name="Lail K."/>
            <person name="Amirebrahimi M."/>
            <person name="Lipzen A."/>
            <person name="Pangilinan J."/>
            <person name="Andreopoulos W."/>
            <person name="Hayes R.D."/>
            <person name="Ng V."/>
            <person name="Grigoriev I.V."/>
            <person name="Jackson S.A."/>
            <person name="Sutton T.D.S."/>
            <person name="Dobson A.D.W."/>
            <person name="Rama T."/>
        </authorList>
    </citation>
    <scope>NUCLEOTIDE SEQUENCE</scope>
    <source>
        <strain evidence="19">TS7</strain>
    </source>
</reference>
<evidence type="ECO:0000256" key="10">
    <source>
        <dbReference type="ARBA" id="ARBA00023136"/>
    </source>
</evidence>
<comment type="similarity">
    <text evidence="13">Belongs to the SAT4 family.</text>
</comment>
<evidence type="ECO:0000313" key="20">
    <source>
        <dbReference type="Proteomes" id="UP000887229"/>
    </source>
</evidence>
<dbReference type="Pfam" id="PF05730">
    <property type="entry name" value="CFEM"/>
    <property type="match status" value="1"/>
</dbReference>
<evidence type="ECO:0000256" key="9">
    <source>
        <dbReference type="ARBA" id="ARBA00022989"/>
    </source>
</evidence>
<feature type="disulfide bond" evidence="14">
    <location>
        <begin position="34"/>
        <end position="65"/>
    </location>
</feature>
<keyword evidence="5" id="KW-0964">Secreted</keyword>
<evidence type="ECO:0000256" key="8">
    <source>
        <dbReference type="ARBA" id="ARBA00022729"/>
    </source>
</evidence>
<dbReference type="GeneID" id="70296831"/>
<keyword evidence="14" id="KW-0349">Heme</keyword>
<evidence type="ECO:0000256" key="15">
    <source>
        <dbReference type="SAM" id="MobiDB-lite"/>
    </source>
</evidence>
<dbReference type="InterPro" id="IPR052337">
    <property type="entry name" value="SAT4-like"/>
</dbReference>
<feature type="compositionally biased region" description="Polar residues" evidence="15">
    <location>
        <begin position="381"/>
        <end position="395"/>
    </location>
</feature>
<dbReference type="PROSITE" id="PS52012">
    <property type="entry name" value="CFEM"/>
    <property type="match status" value="1"/>
</dbReference>
<keyword evidence="12" id="KW-0449">Lipoprotein</keyword>
<evidence type="ECO:0000256" key="14">
    <source>
        <dbReference type="PROSITE-ProRule" id="PRU01356"/>
    </source>
</evidence>
<evidence type="ECO:0000256" key="13">
    <source>
        <dbReference type="ARBA" id="ARBA00038359"/>
    </source>
</evidence>
<evidence type="ECO:0000256" key="12">
    <source>
        <dbReference type="ARBA" id="ARBA00023288"/>
    </source>
</evidence>
<keyword evidence="8 17" id="KW-0732">Signal</keyword>
<feature type="disulfide bond" evidence="14">
    <location>
        <begin position="53"/>
        <end position="86"/>
    </location>
</feature>
<dbReference type="AlphaFoldDB" id="A0A9P8CJP2"/>
<evidence type="ECO:0000256" key="4">
    <source>
        <dbReference type="ARBA" id="ARBA00010031"/>
    </source>
</evidence>
<feature type="transmembrane region" description="Helical" evidence="16">
    <location>
        <begin position="256"/>
        <end position="279"/>
    </location>
</feature>
<sequence>MTPMLMALLPLRMALAEPPTQQALDAFPICVSDCITAGILEQSCDAADLQCICASDTLRAYLGACVGVSCTPAEALSARNITTALCHSSARSRSGQLVVVASTMTGLAVAFATARLVCRQWVVGSSLWLDDWLALGATGTIIASAFINIYGLAGHGLGRDIWTLSAGEITAVLRYFHTIAWLYFLDTALVKLSVIVFYLRIFPTVAVQRLLWGTFAVTCIWGATFIFVAVFQCRPIDHFWKHWDGMHQGSCVDANAVAWASAATNIALDLWLLAVPLWQLRTLQLHRKKKIGVALMFCVGIFVTVVSALRLQSLVTFAKTSNMTWDYYPACLWSTTEVTVGLMCACFPAVRQLLVKGFPRLGESVRTKTNGLYGHRRHGSTSKAVHSNQPGTRTTIIVDPEAHHQGVNESGIMVERTYHVLSNRTSTAP</sequence>
<name>A0A9P8CJP2_9HYPO</name>
<keyword evidence="7 16" id="KW-0812">Transmembrane</keyword>
<feature type="transmembrane region" description="Helical" evidence="16">
    <location>
        <begin position="129"/>
        <end position="153"/>
    </location>
</feature>
<dbReference type="RefSeq" id="XP_046113598.1">
    <property type="nucleotide sequence ID" value="XM_046265928.1"/>
</dbReference>
<evidence type="ECO:0000256" key="6">
    <source>
        <dbReference type="ARBA" id="ARBA00022622"/>
    </source>
</evidence>
<evidence type="ECO:0000256" key="7">
    <source>
        <dbReference type="ARBA" id="ARBA00022692"/>
    </source>
</evidence>
<dbReference type="Proteomes" id="UP000887229">
    <property type="component" value="Unassembled WGS sequence"/>
</dbReference>
<keyword evidence="14" id="KW-0479">Metal-binding</keyword>
<dbReference type="GO" id="GO:0046872">
    <property type="term" value="F:metal ion binding"/>
    <property type="evidence" value="ECO:0007669"/>
    <property type="project" value="UniProtKB-UniRule"/>
</dbReference>
<comment type="subcellular location">
    <subcellularLocation>
        <location evidence="2">Membrane</location>
        <topology evidence="2">Lipid-anchor</topology>
        <topology evidence="2">GPI-anchor</topology>
    </subcellularLocation>
    <subcellularLocation>
        <location evidence="1">Membrane</location>
        <topology evidence="1">Multi-pass membrane protein</topology>
    </subcellularLocation>
    <subcellularLocation>
        <location evidence="3">Secreted</location>
    </subcellularLocation>
</comment>
<feature type="disulfide bond" evidence="14">
    <location>
        <begin position="44"/>
        <end position="51"/>
    </location>
</feature>
<dbReference type="PANTHER" id="PTHR33048:SF143">
    <property type="entry name" value="EXTRACELLULAR MEMBRANE PROTEIN CFEM DOMAIN-CONTAINING PROTEIN-RELATED"/>
    <property type="match status" value="1"/>
</dbReference>
<evidence type="ECO:0000256" key="16">
    <source>
        <dbReference type="SAM" id="Phobius"/>
    </source>
</evidence>
<evidence type="ECO:0000256" key="11">
    <source>
        <dbReference type="ARBA" id="ARBA00023157"/>
    </source>
</evidence>
<protein>
    <recommendedName>
        <fullName evidence="18">CFEM domain-containing protein</fullName>
    </recommendedName>
</protein>
<feature type="signal peptide" evidence="17">
    <location>
        <begin position="1"/>
        <end position="16"/>
    </location>
</feature>
<evidence type="ECO:0000259" key="18">
    <source>
        <dbReference type="PROSITE" id="PS52012"/>
    </source>
</evidence>
<feature type="transmembrane region" description="Helical" evidence="16">
    <location>
        <begin position="291"/>
        <end position="315"/>
    </location>
</feature>
<dbReference type="GO" id="GO:0098552">
    <property type="term" value="C:side of membrane"/>
    <property type="evidence" value="ECO:0007669"/>
    <property type="project" value="UniProtKB-KW"/>
</dbReference>
<keyword evidence="20" id="KW-1185">Reference proteome</keyword>
<dbReference type="OrthoDB" id="2496787at2759"/>
<evidence type="ECO:0000256" key="2">
    <source>
        <dbReference type="ARBA" id="ARBA00004589"/>
    </source>
</evidence>
<keyword evidence="11 14" id="KW-1015">Disulfide bond</keyword>
<feature type="chain" id="PRO_5040113702" description="CFEM domain-containing protein" evidence="17">
    <location>
        <begin position="17"/>
        <end position="429"/>
    </location>
</feature>
<feature type="transmembrane region" description="Helical" evidence="16">
    <location>
        <begin position="210"/>
        <end position="231"/>
    </location>
</feature>
<evidence type="ECO:0000256" key="17">
    <source>
        <dbReference type="SAM" id="SignalP"/>
    </source>
</evidence>
<keyword evidence="6" id="KW-0325">Glycoprotein</keyword>
<feature type="transmembrane region" description="Helical" evidence="16">
    <location>
        <begin position="97"/>
        <end position="117"/>
    </location>
</feature>
<keyword evidence="6" id="KW-0336">GPI-anchor</keyword>
<evidence type="ECO:0000256" key="5">
    <source>
        <dbReference type="ARBA" id="ARBA00022525"/>
    </source>
</evidence>
<evidence type="ECO:0000313" key="19">
    <source>
        <dbReference type="EMBL" id="KAG9249674.1"/>
    </source>
</evidence>
<evidence type="ECO:0000256" key="3">
    <source>
        <dbReference type="ARBA" id="ARBA00004613"/>
    </source>
</evidence>
<dbReference type="EMBL" id="MU251294">
    <property type="protein sequence ID" value="KAG9249674.1"/>
    <property type="molecule type" value="Genomic_DNA"/>
</dbReference>
<organism evidence="19 20">
    <name type="scientific">Emericellopsis atlantica</name>
    <dbReference type="NCBI Taxonomy" id="2614577"/>
    <lineage>
        <taxon>Eukaryota</taxon>
        <taxon>Fungi</taxon>
        <taxon>Dikarya</taxon>
        <taxon>Ascomycota</taxon>
        <taxon>Pezizomycotina</taxon>
        <taxon>Sordariomycetes</taxon>
        <taxon>Hypocreomycetidae</taxon>
        <taxon>Hypocreales</taxon>
        <taxon>Bionectriaceae</taxon>
        <taxon>Emericellopsis</taxon>
    </lineage>
</organism>
<feature type="region of interest" description="Disordered" evidence="15">
    <location>
        <begin position="371"/>
        <end position="396"/>
    </location>
</feature>
<accession>A0A9P8CJP2</accession>